<evidence type="ECO:0000313" key="4">
    <source>
        <dbReference type="EMBL" id="MBO0929548.1"/>
    </source>
</evidence>
<accession>A0A939G1K2</accession>
<dbReference type="GO" id="GO:0008932">
    <property type="term" value="F:lytic endotransglycosylase activity"/>
    <property type="evidence" value="ECO:0007669"/>
    <property type="project" value="TreeGrafter"/>
</dbReference>
<protein>
    <submittedName>
        <fullName evidence="4">LysM peptidoglycan-binding domain-containing protein</fullName>
    </submittedName>
</protein>
<sequence>MNLASTLRLSLLLLTGQLAVGTTALFAAHVPLDSVGVERKDGKKYVLHRVDQGQTLYGVARRYGVNVKDIKGANPDLSDGGVRYDQLLRVPVPEVSLSKREQKDVEKAIRKEEKEKAKAAKEAEKAIAEAEAADKAAARGQRKDERREEKITKENDGVHVVQTGQTLYSLAVRYGVTMAQLREWNHLGADGIQVGQTLIVNANAAKVAPAAPAAAAKPIDAKPVTTKSRSGGESASARNTVPTDEPVPSRLEAKPIVTPEPPLAPGSKPKAKPAKPAAEPKKEEPAPAATDVPRRETPRPAKPTTDPEPATTRSGRVHSDVGFADVIEGNEPNTKYLALHRTAPTGTLVQVRNDINNQSLYVKVIGKLPDTGINDQVIIRLSARAFEKLSPNGQRFRAEVSYTK</sequence>
<dbReference type="Proteomes" id="UP000664795">
    <property type="component" value="Unassembled WGS sequence"/>
</dbReference>
<name>A0A939G1K2_9BACT</name>
<dbReference type="Gene3D" id="3.10.350.10">
    <property type="entry name" value="LysM domain"/>
    <property type="match status" value="2"/>
</dbReference>
<dbReference type="Gene3D" id="2.40.40.10">
    <property type="entry name" value="RlpA-like domain"/>
    <property type="match status" value="1"/>
</dbReference>
<dbReference type="InterPro" id="IPR036779">
    <property type="entry name" value="LysM_dom_sf"/>
</dbReference>
<dbReference type="EMBL" id="JAFMYU010000001">
    <property type="protein sequence ID" value="MBO0929548.1"/>
    <property type="molecule type" value="Genomic_DNA"/>
</dbReference>
<dbReference type="PROSITE" id="PS51782">
    <property type="entry name" value="LYSM"/>
    <property type="match status" value="2"/>
</dbReference>
<feature type="domain" description="LysM" evidence="3">
    <location>
        <begin position="46"/>
        <end position="90"/>
    </location>
</feature>
<feature type="region of interest" description="Disordered" evidence="1">
    <location>
        <begin position="210"/>
        <end position="319"/>
    </location>
</feature>
<dbReference type="SUPFAM" id="SSF54106">
    <property type="entry name" value="LysM domain"/>
    <property type="match status" value="2"/>
</dbReference>
<reference evidence="4 5" key="1">
    <citation type="submission" date="2021-03" db="EMBL/GenBank/DDBJ databases">
        <title>Fibrella sp. HMF5036 genome sequencing and assembly.</title>
        <authorList>
            <person name="Kang H."/>
            <person name="Kim H."/>
            <person name="Bae S."/>
            <person name="Joh K."/>
        </authorList>
    </citation>
    <scope>NUCLEOTIDE SEQUENCE [LARGE SCALE GENOMIC DNA]</scope>
    <source>
        <strain evidence="4 5">HMF5036</strain>
    </source>
</reference>
<feature type="region of interest" description="Disordered" evidence="1">
    <location>
        <begin position="131"/>
        <end position="153"/>
    </location>
</feature>
<feature type="domain" description="LysM" evidence="3">
    <location>
        <begin position="157"/>
        <end position="200"/>
    </location>
</feature>
<evidence type="ECO:0000256" key="2">
    <source>
        <dbReference type="SAM" id="SignalP"/>
    </source>
</evidence>
<evidence type="ECO:0000256" key="1">
    <source>
        <dbReference type="SAM" id="MobiDB-lite"/>
    </source>
</evidence>
<dbReference type="PANTHER" id="PTHR33734:SF22">
    <property type="entry name" value="MEMBRANE-BOUND LYTIC MUREIN TRANSGLYCOSYLASE D"/>
    <property type="match status" value="1"/>
</dbReference>
<feature type="chain" id="PRO_5037980030" evidence="2">
    <location>
        <begin position="28"/>
        <end position="404"/>
    </location>
</feature>
<dbReference type="RefSeq" id="WP_207333513.1">
    <property type="nucleotide sequence ID" value="NZ_JAFMYU010000001.1"/>
</dbReference>
<dbReference type="InterPro" id="IPR018392">
    <property type="entry name" value="LysM"/>
</dbReference>
<feature type="signal peptide" evidence="2">
    <location>
        <begin position="1"/>
        <end position="27"/>
    </location>
</feature>
<dbReference type="Pfam" id="PF01476">
    <property type="entry name" value="LysM"/>
    <property type="match status" value="2"/>
</dbReference>
<dbReference type="SMART" id="SM00257">
    <property type="entry name" value="LysM"/>
    <property type="match status" value="2"/>
</dbReference>
<gene>
    <name evidence="4" type="ORF">J2I48_01000</name>
</gene>
<feature type="compositionally biased region" description="Polar residues" evidence="1">
    <location>
        <begin position="225"/>
        <end position="242"/>
    </location>
</feature>
<dbReference type="PANTHER" id="PTHR33734">
    <property type="entry name" value="LYSM DOMAIN-CONTAINING GPI-ANCHORED PROTEIN 2"/>
    <property type="match status" value="1"/>
</dbReference>
<proteinExistence type="predicted"/>
<dbReference type="CDD" id="cd00118">
    <property type="entry name" value="LysM"/>
    <property type="match status" value="2"/>
</dbReference>
<dbReference type="AlphaFoldDB" id="A0A939G1K2"/>
<keyword evidence="2" id="KW-0732">Signal</keyword>
<keyword evidence="5" id="KW-1185">Reference proteome</keyword>
<comment type="caution">
    <text evidence="4">The sequence shown here is derived from an EMBL/GenBank/DDBJ whole genome shotgun (WGS) entry which is preliminary data.</text>
</comment>
<evidence type="ECO:0000313" key="5">
    <source>
        <dbReference type="Proteomes" id="UP000664795"/>
    </source>
</evidence>
<evidence type="ECO:0000259" key="3">
    <source>
        <dbReference type="PROSITE" id="PS51782"/>
    </source>
</evidence>
<organism evidence="4 5">
    <name type="scientific">Fibrella aquatilis</name>
    <dbReference type="NCBI Taxonomy" id="2817059"/>
    <lineage>
        <taxon>Bacteria</taxon>
        <taxon>Pseudomonadati</taxon>
        <taxon>Bacteroidota</taxon>
        <taxon>Cytophagia</taxon>
        <taxon>Cytophagales</taxon>
        <taxon>Spirosomataceae</taxon>
        <taxon>Fibrella</taxon>
    </lineage>
</organism>
<dbReference type="InterPro" id="IPR036908">
    <property type="entry name" value="RlpA-like_sf"/>
</dbReference>